<evidence type="ECO:0000256" key="14">
    <source>
        <dbReference type="ARBA" id="ARBA00049296"/>
    </source>
</evidence>
<dbReference type="Proteomes" id="UP000326458">
    <property type="component" value="Unassembled WGS sequence"/>
</dbReference>
<comment type="catalytic activity">
    <reaction evidence="10">
        <text>12-octadecanoyloxy-octadecanoate + H2O = 12-hydroxyoctadecanoate + octadecanoate + H(+)</text>
        <dbReference type="Rhea" id="RHEA:52080"/>
        <dbReference type="ChEBI" id="CHEBI:15377"/>
        <dbReference type="ChEBI" id="CHEBI:15378"/>
        <dbReference type="ChEBI" id="CHEBI:25629"/>
        <dbReference type="ChEBI" id="CHEBI:84201"/>
        <dbReference type="ChEBI" id="CHEBI:136330"/>
    </reaction>
    <physiologicalReaction direction="left-to-right" evidence="10">
        <dbReference type="Rhea" id="RHEA:52081"/>
    </physiologicalReaction>
</comment>
<comment type="catalytic activity">
    <reaction evidence="11">
        <text>12-(9Z-octadecenoyloxy)-octadecanoate + H2O = 12-hydroxyoctadecanoate + (9Z)-octadecenoate + H(+)</text>
        <dbReference type="Rhea" id="RHEA:52060"/>
        <dbReference type="ChEBI" id="CHEBI:15377"/>
        <dbReference type="ChEBI" id="CHEBI:15378"/>
        <dbReference type="ChEBI" id="CHEBI:30823"/>
        <dbReference type="ChEBI" id="CHEBI:84201"/>
        <dbReference type="ChEBI" id="CHEBI:136302"/>
    </reaction>
    <physiologicalReaction direction="left-to-right" evidence="11">
        <dbReference type="Rhea" id="RHEA:52061"/>
    </physiologicalReaction>
</comment>
<dbReference type="GO" id="GO:0012505">
    <property type="term" value="C:endomembrane system"/>
    <property type="evidence" value="ECO:0007669"/>
    <property type="project" value="UniProtKB-SubCell"/>
</dbReference>
<evidence type="ECO:0000256" key="10">
    <source>
        <dbReference type="ARBA" id="ARBA00048680"/>
    </source>
</evidence>
<evidence type="ECO:0000256" key="6">
    <source>
        <dbReference type="ARBA" id="ARBA00023136"/>
    </source>
</evidence>
<keyword evidence="4 17" id="KW-0812">Transmembrane</keyword>
<dbReference type="Pfam" id="PF04750">
    <property type="entry name" value="Far-17a_AIG1"/>
    <property type="match status" value="1"/>
</dbReference>
<evidence type="ECO:0000256" key="8">
    <source>
        <dbReference type="ARBA" id="ARBA00047427"/>
    </source>
</evidence>
<comment type="catalytic activity">
    <reaction evidence="9">
        <text>9-hexadecanoyloxy-octadecanoate + H2O = 9-hydroxy-octadecanoate + hexadecanoate + H(+)</text>
        <dbReference type="Rhea" id="RHEA:52052"/>
        <dbReference type="ChEBI" id="CHEBI:7896"/>
        <dbReference type="ChEBI" id="CHEBI:15377"/>
        <dbReference type="ChEBI" id="CHEBI:15378"/>
        <dbReference type="ChEBI" id="CHEBI:83670"/>
        <dbReference type="ChEBI" id="CHEBI:136286"/>
    </reaction>
    <physiologicalReaction direction="left-to-right" evidence="9">
        <dbReference type="Rhea" id="RHEA:52053"/>
    </physiologicalReaction>
</comment>
<gene>
    <name evidence="18" type="ORF">FD754_006370</name>
</gene>
<evidence type="ECO:0000256" key="2">
    <source>
        <dbReference type="ARBA" id="ARBA00004127"/>
    </source>
</evidence>
<reference evidence="18 19" key="1">
    <citation type="submission" date="2019-06" db="EMBL/GenBank/DDBJ databases">
        <title>Discovery of a novel chromosome fission-fusion reversal in muntjac.</title>
        <authorList>
            <person name="Mudd A.B."/>
            <person name="Bredeson J.V."/>
            <person name="Baum R."/>
            <person name="Hockemeyer D."/>
            <person name="Rokhsar D.S."/>
        </authorList>
    </citation>
    <scope>NUCLEOTIDE SEQUENCE [LARGE SCALE GENOMIC DNA]</scope>
    <source>
        <strain evidence="18">UTSW_UCB_Mm</strain>
        <tissue evidence="18">Fibroblast cell line</tissue>
    </source>
</reference>
<dbReference type="AlphaFoldDB" id="A0A5N3WL90"/>
<dbReference type="InterPro" id="IPR006838">
    <property type="entry name" value="ADTRP_AIG1"/>
</dbReference>
<evidence type="ECO:0000256" key="7">
    <source>
        <dbReference type="ARBA" id="ARBA00047368"/>
    </source>
</evidence>
<sequence length="162" mass="19082">MYAQAHTCSHTHTNCCHQFFKKKKTFSSFGDSFEYLIQGSKSTQEKRNQMYIPFLALPFLKTSCLIHSKVKASFLSQMRFIDRQYTHRSTAQRGVKVCWVHHVTGMWVYPFLEHIGPGARILFFGSTTILMNFLYLLGEVLNSYIWDTQRRWSENQERKKPA</sequence>
<evidence type="ECO:0000313" key="18">
    <source>
        <dbReference type="EMBL" id="KAB0362214.1"/>
    </source>
</evidence>
<comment type="caution">
    <text evidence="18">The sequence shown here is derived from an EMBL/GenBank/DDBJ whole genome shotgun (WGS) entry which is preliminary data.</text>
</comment>
<comment type="subcellular location">
    <subcellularLocation>
        <location evidence="2">Endomembrane system</location>
        <topology evidence="2">Multi-pass membrane protein</topology>
    </subcellularLocation>
</comment>
<dbReference type="PANTHER" id="PTHR10989">
    <property type="entry name" value="ANDROGEN-INDUCED PROTEIN 1-RELATED"/>
    <property type="match status" value="1"/>
</dbReference>
<evidence type="ECO:0000256" key="12">
    <source>
        <dbReference type="ARBA" id="ARBA00048800"/>
    </source>
</evidence>
<evidence type="ECO:0000256" key="4">
    <source>
        <dbReference type="ARBA" id="ARBA00022692"/>
    </source>
</evidence>
<comment type="catalytic activity">
    <reaction evidence="12">
        <text>9-(9Z-octadecenoyloxy)-octadecanoate + H2O = 9-hydroxy-octadecanoate + (9Z)-octadecenoate + H(+)</text>
        <dbReference type="Rhea" id="RHEA:52048"/>
        <dbReference type="ChEBI" id="CHEBI:15377"/>
        <dbReference type="ChEBI" id="CHEBI:15378"/>
        <dbReference type="ChEBI" id="CHEBI:30823"/>
        <dbReference type="ChEBI" id="CHEBI:136282"/>
        <dbReference type="ChEBI" id="CHEBI:136286"/>
    </reaction>
    <physiologicalReaction direction="left-to-right" evidence="12">
        <dbReference type="Rhea" id="RHEA:52049"/>
    </physiologicalReaction>
</comment>
<evidence type="ECO:0000256" key="16">
    <source>
        <dbReference type="ARBA" id="ARBA00049428"/>
    </source>
</evidence>
<comment type="catalytic activity">
    <reaction evidence="8">
        <text>13-octadecanoyloxy-octadecanoate + H2O = 13-hydroxy-octadecanoate + octadecanoate + H(+)</text>
        <dbReference type="Rhea" id="RHEA:52084"/>
        <dbReference type="ChEBI" id="CHEBI:15377"/>
        <dbReference type="ChEBI" id="CHEBI:15378"/>
        <dbReference type="ChEBI" id="CHEBI:25629"/>
        <dbReference type="ChEBI" id="CHEBI:136304"/>
        <dbReference type="ChEBI" id="CHEBI:136335"/>
    </reaction>
    <physiologicalReaction direction="left-to-right" evidence="8">
        <dbReference type="Rhea" id="RHEA:52085"/>
    </physiologicalReaction>
</comment>
<proteinExistence type="inferred from homology"/>
<comment type="catalytic activity">
    <reaction evidence="15">
        <text>13-(9Z-hexadecenoyloxy)-octadecanoate + H2O = 13-hydroxy-octadecanoate + (9Z)-hexadecenoate + H(+)</text>
        <dbReference type="Rhea" id="RHEA:52076"/>
        <dbReference type="ChEBI" id="CHEBI:15377"/>
        <dbReference type="ChEBI" id="CHEBI:15378"/>
        <dbReference type="ChEBI" id="CHEBI:32372"/>
        <dbReference type="ChEBI" id="CHEBI:136304"/>
        <dbReference type="ChEBI" id="CHEBI:136315"/>
    </reaction>
    <physiologicalReaction direction="left-to-right" evidence="15">
        <dbReference type="Rhea" id="RHEA:52077"/>
    </physiologicalReaction>
</comment>
<dbReference type="GO" id="GO:0016020">
    <property type="term" value="C:membrane"/>
    <property type="evidence" value="ECO:0007669"/>
    <property type="project" value="InterPro"/>
</dbReference>
<evidence type="ECO:0000313" key="19">
    <source>
        <dbReference type="Proteomes" id="UP000326458"/>
    </source>
</evidence>
<evidence type="ECO:0000256" key="3">
    <source>
        <dbReference type="ARBA" id="ARBA00009300"/>
    </source>
</evidence>
<keyword evidence="19" id="KW-1185">Reference proteome</keyword>
<comment type="catalytic activity">
    <reaction evidence="7">
        <text>12-hexadecanoyloxy-octadecanoate + H2O = 12-hydroxyoctadecanoate + hexadecanoate + H(+)</text>
        <dbReference type="Rhea" id="RHEA:52056"/>
        <dbReference type="ChEBI" id="CHEBI:7896"/>
        <dbReference type="ChEBI" id="CHEBI:15377"/>
        <dbReference type="ChEBI" id="CHEBI:15378"/>
        <dbReference type="ChEBI" id="CHEBI:83677"/>
        <dbReference type="ChEBI" id="CHEBI:84201"/>
    </reaction>
    <physiologicalReaction direction="left-to-right" evidence="7">
        <dbReference type="Rhea" id="RHEA:52057"/>
    </physiologicalReaction>
</comment>
<name>A0A5N3WL90_MUNMU</name>
<evidence type="ECO:0000256" key="1">
    <source>
        <dbReference type="ARBA" id="ARBA00000923"/>
    </source>
</evidence>
<accession>A0A5N3WL90</accession>
<evidence type="ECO:0000256" key="11">
    <source>
        <dbReference type="ARBA" id="ARBA00048701"/>
    </source>
</evidence>
<keyword evidence="6 17" id="KW-0472">Membrane</keyword>
<comment type="catalytic activity">
    <reaction evidence="14">
        <text>13-(9Z-octadecenoyloxy)-octadecanoate + H2O = 13-hydroxy-octadecanoate + (9Z)-octadecenoate + H(+)</text>
        <dbReference type="Rhea" id="RHEA:52064"/>
        <dbReference type="ChEBI" id="CHEBI:15377"/>
        <dbReference type="ChEBI" id="CHEBI:15378"/>
        <dbReference type="ChEBI" id="CHEBI:30823"/>
        <dbReference type="ChEBI" id="CHEBI:136303"/>
        <dbReference type="ChEBI" id="CHEBI:136304"/>
    </reaction>
    <physiologicalReaction direction="left-to-right" evidence="14">
        <dbReference type="Rhea" id="RHEA:52065"/>
    </physiologicalReaction>
</comment>
<comment type="catalytic activity">
    <reaction evidence="1">
        <text>9-(9Z-hexadecenoyloxy)-octadecanoate + H2O = (9Z)-hexadecenoate + 9-hydroxy-octadecanoate + H(+)</text>
        <dbReference type="Rhea" id="RHEA:52068"/>
        <dbReference type="ChEBI" id="CHEBI:15377"/>
        <dbReference type="ChEBI" id="CHEBI:15378"/>
        <dbReference type="ChEBI" id="CHEBI:32372"/>
        <dbReference type="ChEBI" id="CHEBI:136286"/>
        <dbReference type="ChEBI" id="CHEBI:136309"/>
    </reaction>
    <physiologicalReaction direction="left-to-right" evidence="1">
        <dbReference type="Rhea" id="RHEA:52069"/>
    </physiologicalReaction>
</comment>
<keyword evidence="5 17" id="KW-1133">Transmembrane helix</keyword>
<comment type="catalytic activity">
    <reaction evidence="16">
        <text>12-(9Z-hexadecenoyloxy)-octadecanoate + H2O = 12-hydroxyoctadecanoate + (9Z)-hexadecenoate + H(+)</text>
        <dbReference type="Rhea" id="RHEA:52072"/>
        <dbReference type="ChEBI" id="CHEBI:15377"/>
        <dbReference type="ChEBI" id="CHEBI:15378"/>
        <dbReference type="ChEBI" id="CHEBI:32372"/>
        <dbReference type="ChEBI" id="CHEBI:84201"/>
        <dbReference type="ChEBI" id="CHEBI:136312"/>
    </reaction>
    <physiologicalReaction direction="left-to-right" evidence="16">
        <dbReference type="Rhea" id="RHEA:52073"/>
    </physiologicalReaction>
</comment>
<evidence type="ECO:0000256" key="17">
    <source>
        <dbReference type="SAM" id="Phobius"/>
    </source>
</evidence>
<organism evidence="18 19">
    <name type="scientific">Muntiacus muntjak</name>
    <name type="common">Barking deer</name>
    <name type="synonym">Indian muntjac</name>
    <dbReference type="NCBI Taxonomy" id="9888"/>
    <lineage>
        <taxon>Eukaryota</taxon>
        <taxon>Metazoa</taxon>
        <taxon>Chordata</taxon>
        <taxon>Craniata</taxon>
        <taxon>Vertebrata</taxon>
        <taxon>Euteleostomi</taxon>
        <taxon>Mammalia</taxon>
        <taxon>Eutheria</taxon>
        <taxon>Laurasiatheria</taxon>
        <taxon>Artiodactyla</taxon>
        <taxon>Ruminantia</taxon>
        <taxon>Pecora</taxon>
        <taxon>Cervidae</taxon>
        <taxon>Muntiacinae</taxon>
        <taxon>Muntiacus</taxon>
    </lineage>
</organism>
<protein>
    <submittedName>
        <fullName evidence="18">Uncharacterized protein</fullName>
    </submittedName>
</protein>
<feature type="transmembrane region" description="Helical" evidence="17">
    <location>
        <begin position="121"/>
        <end position="141"/>
    </location>
</feature>
<dbReference type="EMBL" id="VCEA01000001">
    <property type="protein sequence ID" value="KAB0362214.1"/>
    <property type="molecule type" value="Genomic_DNA"/>
</dbReference>
<evidence type="ECO:0000256" key="13">
    <source>
        <dbReference type="ARBA" id="ARBA00049221"/>
    </source>
</evidence>
<comment type="catalytic activity">
    <reaction evidence="13">
        <text>9-octadecanoyloxy-octadecanoate + H2O = 9-hydroxy-octadecanoate + octadecanoate + H(+)</text>
        <dbReference type="Rhea" id="RHEA:52096"/>
        <dbReference type="ChEBI" id="CHEBI:15377"/>
        <dbReference type="ChEBI" id="CHEBI:15378"/>
        <dbReference type="ChEBI" id="CHEBI:25629"/>
        <dbReference type="ChEBI" id="CHEBI:136286"/>
        <dbReference type="ChEBI" id="CHEBI:136373"/>
    </reaction>
    <physiologicalReaction direction="left-to-right" evidence="13">
        <dbReference type="Rhea" id="RHEA:52097"/>
    </physiologicalReaction>
</comment>
<evidence type="ECO:0000256" key="15">
    <source>
        <dbReference type="ARBA" id="ARBA00049322"/>
    </source>
</evidence>
<dbReference type="PANTHER" id="PTHR10989:SF11">
    <property type="entry name" value="ANDROGEN-INDUCED GENE 1 PROTEIN"/>
    <property type="match status" value="1"/>
</dbReference>
<comment type="similarity">
    <text evidence="3">Belongs to the AIG1 family.</text>
</comment>
<evidence type="ECO:0000256" key="9">
    <source>
        <dbReference type="ARBA" id="ARBA00047863"/>
    </source>
</evidence>
<evidence type="ECO:0000256" key="5">
    <source>
        <dbReference type="ARBA" id="ARBA00022989"/>
    </source>
</evidence>